<feature type="transmembrane region" description="Helical" evidence="14">
    <location>
        <begin position="6"/>
        <end position="26"/>
    </location>
</feature>
<keyword evidence="12 14" id="KW-0472">Membrane</keyword>
<dbReference type="Proteomes" id="UP000772434">
    <property type="component" value="Unassembled WGS sequence"/>
</dbReference>
<dbReference type="CDD" id="cd11069">
    <property type="entry name" value="CYP_FUM15-like"/>
    <property type="match status" value="1"/>
</dbReference>
<keyword evidence="7 13" id="KW-0479">Metal-binding</keyword>
<dbReference type="GO" id="GO:0005506">
    <property type="term" value="F:iron ion binding"/>
    <property type="evidence" value="ECO:0007669"/>
    <property type="project" value="InterPro"/>
</dbReference>
<comment type="cofactor">
    <cofactor evidence="1 13">
        <name>heme</name>
        <dbReference type="ChEBI" id="CHEBI:30413"/>
    </cofactor>
</comment>
<evidence type="ECO:0000256" key="10">
    <source>
        <dbReference type="ARBA" id="ARBA00023004"/>
    </source>
</evidence>
<comment type="similarity">
    <text evidence="4">Belongs to the cytochrome P450 family.</text>
</comment>
<dbReference type="Gene3D" id="1.10.630.10">
    <property type="entry name" value="Cytochrome P450"/>
    <property type="match status" value="1"/>
</dbReference>
<dbReference type="PANTHER" id="PTHR24305:SF166">
    <property type="entry name" value="CYTOCHROME P450 12A4, MITOCHONDRIAL-RELATED"/>
    <property type="match status" value="1"/>
</dbReference>
<evidence type="ECO:0000256" key="3">
    <source>
        <dbReference type="ARBA" id="ARBA00004721"/>
    </source>
</evidence>
<keyword evidence="10 13" id="KW-0408">Iron</keyword>
<dbReference type="GO" id="GO:0004497">
    <property type="term" value="F:monooxygenase activity"/>
    <property type="evidence" value="ECO:0007669"/>
    <property type="project" value="UniProtKB-KW"/>
</dbReference>
<evidence type="ECO:0000256" key="14">
    <source>
        <dbReference type="SAM" id="Phobius"/>
    </source>
</evidence>
<dbReference type="InterPro" id="IPR002401">
    <property type="entry name" value="Cyt_P450_E_grp-I"/>
</dbReference>
<sequence length="589" mass="65965">MSTIQTVFLSNWQLGVAAIAIAFPLWRLTKKIISKSSGTNIANVPGPASPSWLVGNFLQVYNPAAWGFHEYLAQTYKMLSDFRPLVGTISRLHAPFGGSALYIYDPQVLQNILIKVNYLMPTSSKKDLNSLSHHHRRQRKMLNPAFSATNIRAMTPTFFEVAHKLESTLKQRLQTGDSVQEVDILSWMGRTALELIGQAGLGYSFDPLTNESSAHPYSKIIKELLTTMERVAFWSIYVLPYVSRIGSPGFRRFVVNILPWKDLHQLRDMSDYMQSIAVKVYESKKLAFEAGDEAVAEQIGRGKDIISILMRENMKEVEGSDRLQENEVLGQVSASFHLYSCPTHVNLSSKMNTLIFAAMDTTSSAMTRIIELLSKHPETQEKLRREIVEAKDQKDVQDLSYEELTNLPFLDAICRETLRLYAPVPTLARVALQDAIVPLSNPITGLDGTELHQVAIPKGTNIFISALNANRNPDLWGKDALEWKPERWLSPLPDALLEAHIPGVYSICYYYRCLLPGSLIRMTFLGGRRSCIGFTFSQLEMKVVISVLVESFNFSPSKNDSEIVWRMSGVSAPTTGGDTQLPVILSLAS</sequence>
<dbReference type="Pfam" id="PF00067">
    <property type="entry name" value="p450"/>
    <property type="match status" value="1"/>
</dbReference>
<evidence type="ECO:0000256" key="2">
    <source>
        <dbReference type="ARBA" id="ARBA00004370"/>
    </source>
</evidence>
<dbReference type="AlphaFoldDB" id="A0A9P5PGJ7"/>
<dbReference type="SUPFAM" id="SSF48264">
    <property type="entry name" value="Cytochrome P450"/>
    <property type="match status" value="1"/>
</dbReference>
<comment type="caution">
    <text evidence="15">The sequence shown here is derived from an EMBL/GenBank/DDBJ whole genome shotgun (WGS) entry which is preliminary data.</text>
</comment>
<proteinExistence type="inferred from homology"/>
<keyword evidence="8 14" id="KW-1133">Transmembrane helix</keyword>
<evidence type="ECO:0000256" key="7">
    <source>
        <dbReference type="ARBA" id="ARBA00022723"/>
    </source>
</evidence>
<gene>
    <name evidence="15" type="ORF">BDP27DRAFT_1384934</name>
</gene>
<keyword evidence="16" id="KW-1185">Reference proteome</keyword>
<keyword evidence="6 14" id="KW-0812">Transmembrane</keyword>
<evidence type="ECO:0000256" key="9">
    <source>
        <dbReference type="ARBA" id="ARBA00023002"/>
    </source>
</evidence>
<dbReference type="InterPro" id="IPR050121">
    <property type="entry name" value="Cytochrome_P450_monoxygenase"/>
</dbReference>
<dbReference type="PANTHER" id="PTHR24305">
    <property type="entry name" value="CYTOCHROME P450"/>
    <property type="match status" value="1"/>
</dbReference>
<comment type="subcellular location">
    <subcellularLocation>
        <location evidence="2">Membrane</location>
    </subcellularLocation>
</comment>
<evidence type="ECO:0000256" key="8">
    <source>
        <dbReference type="ARBA" id="ARBA00022989"/>
    </source>
</evidence>
<evidence type="ECO:0000313" key="16">
    <source>
        <dbReference type="Proteomes" id="UP000772434"/>
    </source>
</evidence>
<dbReference type="InterPro" id="IPR036396">
    <property type="entry name" value="Cyt_P450_sf"/>
</dbReference>
<keyword evidence="11" id="KW-0503">Monooxygenase</keyword>
<dbReference type="EMBL" id="JADNRY010000146">
    <property type="protein sequence ID" value="KAF9063473.1"/>
    <property type="molecule type" value="Genomic_DNA"/>
</dbReference>
<evidence type="ECO:0000256" key="4">
    <source>
        <dbReference type="ARBA" id="ARBA00010617"/>
    </source>
</evidence>
<dbReference type="InterPro" id="IPR001128">
    <property type="entry name" value="Cyt_P450"/>
</dbReference>
<name>A0A9P5PGJ7_9AGAR</name>
<evidence type="ECO:0000256" key="6">
    <source>
        <dbReference type="ARBA" id="ARBA00022692"/>
    </source>
</evidence>
<comment type="pathway">
    <text evidence="3">Secondary metabolite biosynthesis; terpenoid biosynthesis.</text>
</comment>
<protein>
    <submittedName>
        <fullName evidence="15">Cytochrome P450</fullName>
    </submittedName>
</protein>
<evidence type="ECO:0000313" key="15">
    <source>
        <dbReference type="EMBL" id="KAF9063473.1"/>
    </source>
</evidence>
<evidence type="ECO:0000256" key="1">
    <source>
        <dbReference type="ARBA" id="ARBA00001971"/>
    </source>
</evidence>
<evidence type="ECO:0000256" key="5">
    <source>
        <dbReference type="ARBA" id="ARBA00022617"/>
    </source>
</evidence>
<evidence type="ECO:0000256" key="12">
    <source>
        <dbReference type="ARBA" id="ARBA00023136"/>
    </source>
</evidence>
<evidence type="ECO:0000256" key="13">
    <source>
        <dbReference type="PIRSR" id="PIRSR602401-1"/>
    </source>
</evidence>
<accession>A0A9P5PGJ7</accession>
<dbReference type="OrthoDB" id="1470350at2759"/>
<dbReference type="PRINTS" id="PR00385">
    <property type="entry name" value="P450"/>
</dbReference>
<dbReference type="GO" id="GO:0016020">
    <property type="term" value="C:membrane"/>
    <property type="evidence" value="ECO:0007669"/>
    <property type="project" value="UniProtKB-SubCell"/>
</dbReference>
<dbReference type="GO" id="GO:0016705">
    <property type="term" value="F:oxidoreductase activity, acting on paired donors, with incorporation or reduction of molecular oxygen"/>
    <property type="evidence" value="ECO:0007669"/>
    <property type="project" value="InterPro"/>
</dbReference>
<feature type="binding site" description="axial binding residue" evidence="13">
    <location>
        <position position="531"/>
    </location>
    <ligand>
        <name>heme</name>
        <dbReference type="ChEBI" id="CHEBI:30413"/>
    </ligand>
    <ligandPart>
        <name>Fe</name>
        <dbReference type="ChEBI" id="CHEBI:18248"/>
    </ligandPart>
</feature>
<dbReference type="GO" id="GO:0020037">
    <property type="term" value="F:heme binding"/>
    <property type="evidence" value="ECO:0007669"/>
    <property type="project" value="InterPro"/>
</dbReference>
<reference evidence="15" key="1">
    <citation type="submission" date="2020-11" db="EMBL/GenBank/DDBJ databases">
        <authorList>
            <consortium name="DOE Joint Genome Institute"/>
            <person name="Ahrendt S."/>
            <person name="Riley R."/>
            <person name="Andreopoulos W."/>
            <person name="Labutti K."/>
            <person name="Pangilinan J."/>
            <person name="Ruiz-Duenas F.J."/>
            <person name="Barrasa J.M."/>
            <person name="Sanchez-Garcia M."/>
            <person name="Camarero S."/>
            <person name="Miyauchi S."/>
            <person name="Serrano A."/>
            <person name="Linde D."/>
            <person name="Babiker R."/>
            <person name="Drula E."/>
            <person name="Ayuso-Fernandez I."/>
            <person name="Pacheco R."/>
            <person name="Padilla G."/>
            <person name="Ferreira P."/>
            <person name="Barriuso J."/>
            <person name="Kellner H."/>
            <person name="Castanera R."/>
            <person name="Alfaro M."/>
            <person name="Ramirez L."/>
            <person name="Pisabarro A.G."/>
            <person name="Kuo A."/>
            <person name="Tritt A."/>
            <person name="Lipzen A."/>
            <person name="He G."/>
            <person name="Yan M."/>
            <person name="Ng V."/>
            <person name="Cullen D."/>
            <person name="Martin F."/>
            <person name="Rosso M.-N."/>
            <person name="Henrissat B."/>
            <person name="Hibbett D."/>
            <person name="Martinez A.T."/>
            <person name="Grigoriev I.V."/>
        </authorList>
    </citation>
    <scope>NUCLEOTIDE SEQUENCE</scope>
    <source>
        <strain evidence="15">AH 40177</strain>
    </source>
</reference>
<organism evidence="15 16">
    <name type="scientific">Rhodocollybia butyracea</name>
    <dbReference type="NCBI Taxonomy" id="206335"/>
    <lineage>
        <taxon>Eukaryota</taxon>
        <taxon>Fungi</taxon>
        <taxon>Dikarya</taxon>
        <taxon>Basidiomycota</taxon>
        <taxon>Agaricomycotina</taxon>
        <taxon>Agaricomycetes</taxon>
        <taxon>Agaricomycetidae</taxon>
        <taxon>Agaricales</taxon>
        <taxon>Marasmiineae</taxon>
        <taxon>Omphalotaceae</taxon>
        <taxon>Rhodocollybia</taxon>
    </lineage>
</organism>
<evidence type="ECO:0000256" key="11">
    <source>
        <dbReference type="ARBA" id="ARBA00023033"/>
    </source>
</evidence>
<keyword evidence="5 13" id="KW-0349">Heme</keyword>
<keyword evidence="9" id="KW-0560">Oxidoreductase</keyword>
<dbReference type="PRINTS" id="PR00463">
    <property type="entry name" value="EP450I"/>
</dbReference>